<evidence type="ECO:0000256" key="4">
    <source>
        <dbReference type="ARBA" id="ARBA00023172"/>
    </source>
</evidence>
<dbReference type="GO" id="GO:0006310">
    <property type="term" value="P:DNA recombination"/>
    <property type="evidence" value="ECO:0007669"/>
    <property type="project" value="UniProtKB-KW"/>
</dbReference>
<reference evidence="7" key="1">
    <citation type="journal article" date="2016" name="Front. Microbiol.">
        <title>Genome Sequence of the Piezophilic, Mesophilic Sulfate-Reducing Bacterium Desulfovibrio indicus J2T.</title>
        <authorList>
            <person name="Cao J."/>
            <person name="Maignien L."/>
            <person name="Shao Z."/>
            <person name="Alain K."/>
            <person name="Jebbar M."/>
        </authorList>
    </citation>
    <scope>NUCLEOTIDE SEQUENCE</scope>
    <source>
        <strain evidence="7">DSM 16372</strain>
    </source>
</reference>
<dbReference type="SUPFAM" id="SSF56349">
    <property type="entry name" value="DNA breaking-rejoining enzymes"/>
    <property type="match status" value="1"/>
</dbReference>
<evidence type="ECO:0000259" key="6">
    <source>
        <dbReference type="PROSITE" id="PS51898"/>
    </source>
</evidence>
<keyword evidence="3" id="KW-0238">DNA-binding</keyword>
<evidence type="ECO:0000313" key="7">
    <source>
        <dbReference type="EMBL" id="GJD87973.1"/>
    </source>
</evidence>
<keyword evidence="8" id="KW-1185">Reference proteome</keyword>
<keyword evidence="2" id="KW-0229">DNA integration</keyword>
<dbReference type="PANTHER" id="PTHR30349:SF41">
    <property type="entry name" value="INTEGRASE_RECOMBINASE PROTEIN MJ0367-RELATED"/>
    <property type="match status" value="1"/>
</dbReference>
<dbReference type="InterPro" id="IPR011010">
    <property type="entry name" value="DNA_brk_join_enz"/>
</dbReference>
<dbReference type="Proteomes" id="UP001055247">
    <property type="component" value="Unassembled WGS sequence"/>
</dbReference>
<dbReference type="AlphaFoldDB" id="A0AAV4ZIF5"/>
<evidence type="ECO:0000256" key="2">
    <source>
        <dbReference type="ARBA" id="ARBA00022908"/>
    </source>
</evidence>
<proteinExistence type="inferred from homology"/>
<name>A0AAV4ZIF5_9HYPH</name>
<dbReference type="InterPro" id="IPR013762">
    <property type="entry name" value="Integrase-like_cat_sf"/>
</dbReference>
<protein>
    <submittedName>
        <fullName evidence="7">Tyrosine recombinase XerC</fullName>
    </submittedName>
</protein>
<evidence type="ECO:0000256" key="3">
    <source>
        <dbReference type="ARBA" id="ARBA00023125"/>
    </source>
</evidence>
<keyword evidence="4" id="KW-0233">DNA recombination</keyword>
<organism evidence="7 8">
    <name type="scientific">Methylobacterium hispanicum</name>
    <dbReference type="NCBI Taxonomy" id="270350"/>
    <lineage>
        <taxon>Bacteria</taxon>
        <taxon>Pseudomonadati</taxon>
        <taxon>Pseudomonadota</taxon>
        <taxon>Alphaproteobacteria</taxon>
        <taxon>Hyphomicrobiales</taxon>
        <taxon>Methylobacteriaceae</taxon>
        <taxon>Methylobacterium</taxon>
    </lineage>
</organism>
<dbReference type="EMBL" id="BPQO01000005">
    <property type="protein sequence ID" value="GJD87973.1"/>
    <property type="molecule type" value="Genomic_DNA"/>
</dbReference>
<dbReference type="InterPro" id="IPR050090">
    <property type="entry name" value="Tyrosine_recombinase_XerCD"/>
</dbReference>
<comment type="caution">
    <text evidence="7">The sequence shown here is derived from an EMBL/GenBank/DDBJ whole genome shotgun (WGS) entry which is preliminary data.</text>
</comment>
<evidence type="ECO:0000313" key="8">
    <source>
        <dbReference type="Proteomes" id="UP001055247"/>
    </source>
</evidence>
<dbReference type="Gene3D" id="1.10.443.10">
    <property type="entry name" value="Intergrase catalytic core"/>
    <property type="match status" value="1"/>
</dbReference>
<feature type="region of interest" description="Disordered" evidence="5">
    <location>
        <begin position="469"/>
        <end position="500"/>
    </location>
</feature>
<dbReference type="GO" id="GO:0003677">
    <property type="term" value="F:DNA binding"/>
    <property type="evidence" value="ECO:0007669"/>
    <property type="project" value="UniProtKB-KW"/>
</dbReference>
<gene>
    <name evidence="7" type="primary">xerC_3</name>
    <name evidence="7" type="ORF">BHAOGJBA_1480</name>
</gene>
<dbReference type="CDD" id="cd00397">
    <property type="entry name" value="DNA_BRE_C"/>
    <property type="match status" value="1"/>
</dbReference>
<comment type="similarity">
    <text evidence="1">Belongs to the 'phage' integrase family.</text>
</comment>
<dbReference type="PANTHER" id="PTHR30349">
    <property type="entry name" value="PHAGE INTEGRASE-RELATED"/>
    <property type="match status" value="1"/>
</dbReference>
<dbReference type="Pfam" id="PF00589">
    <property type="entry name" value="Phage_integrase"/>
    <property type="match status" value="1"/>
</dbReference>
<dbReference type="GO" id="GO:0015074">
    <property type="term" value="P:DNA integration"/>
    <property type="evidence" value="ECO:0007669"/>
    <property type="project" value="UniProtKB-KW"/>
</dbReference>
<evidence type="ECO:0000256" key="5">
    <source>
        <dbReference type="SAM" id="MobiDB-lite"/>
    </source>
</evidence>
<sequence>MALKHLTRLVVPRGNGSREEVFLNDDGLEVEPLNRFRRHLQDRRNAPTTVARYMDAAARFIDFLIECGVFGRAVRPSQISDAVHAYPIFLSKGASIDWPELPGLAAYAEEVGLVHGLARNSFAPVLAGVNRFLVLARDEAIRAEAAMREHGIAMDSVDLSVTFSAIDGTVALSRRERERLKQQTVLGGVIRIRHEFKRPLVLRSPIRGGQQVDLENKEFPLDRLADLLDAARSHRDRALWSLLAGGGLRLHEALNLHLGDMDPATQEVWVVDPANRRFGREMTDSQKLRFKGRTMSRVYMWEPLRTVFWEALGSYLRSEFVGTNDDDNVFLFKKIDGAGRGQPLVRASDTALEKQFKSAVRRAKVPGPREAPTHLFTPHSLRHSYGVYMLNHIPVPGGPGLKATEVQMLMGHASVESTLIYARHDRIMLEAQVEAANELVFAGSSATDLALDLMPQGIATRLRQAADRIEADQRQDAGSRQLGRPPRVQTDTLRKDRTDR</sequence>
<dbReference type="RefSeq" id="WP_066924311.1">
    <property type="nucleotide sequence ID" value="NZ_BPQO01000005.1"/>
</dbReference>
<feature type="domain" description="Tyr recombinase" evidence="6">
    <location>
        <begin position="214"/>
        <end position="434"/>
    </location>
</feature>
<accession>A0AAV4ZIF5</accession>
<dbReference type="PROSITE" id="PS51898">
    <property type="entry name" value="TYR_RECOMBINASE"/>
    <property type="match status" value="1"/>
</dbReference>
<dbReference type="InterPro" id="IPR002104">
    <property type="entry name" value="Integrase_catalytic"/>
</dbReference>
<evidence type="ECO:0000256" key="1">
    <source>
        <dbReference type="ARBA" id="ARBA00008857"/>
    </source>
</evidence>
<reference evidence="7" key="2">
    <citation type="submission" date="2021-08" db="EMBL/GenBank/DDBJ databases">
        <authorList>
            <person name="Tani A."/>
            <person name="Ola A."/>
            <person name="Ogura Y."/>
            <person name="Katsura K."/>
            <person name="Hayashi T."/>
        </authorList>
    </citation>
    <scope>NUCLEOTIDE SEQUENCE</scope>
    <source>
        <strain evidence="7">DSM 16372</strain>
    </source>
</reference>